<gene>
    <name evidence="4" type="ORF">GCM10022393_35610</name>
</gene>
<dbReference type="InterPro" id="IPR007431">
    <property type="entry name" value="ACP_PD"/>
</dbReference>
<organism evidence="4 5">
    <name type="scientific">Aquimarina addita</name>
    <dbReference type="NCBI Taxonomy" id="870485"/>
    <lineage>
        <taxon>Bacteria</taxon>
        <taxon>Pseudomonadati</taxon>
        <taxon>Bacteroidota</taxon>
        <taxon>Flavobacteriia</taxon>
        <taxon>Flavobacteriales</taxon>
        <taxon>Flavobacteriaceae</taxon>
        <taxon>Aquimarina</taxon>
    </lineage>
</organism>
<accession>A0ABP6UTD3</accession>
<evidence type="ECO:0000256" key="1">
    <source>
        <dbReference type="ARBA" id="ARBA00022516"/>
    </source>
</evidence>
<evidence type="ECO:0000256" key="2">
    <source>
        <dbReference type="ARBA" id="ARBA00022801"/>
    </source>
</evidence>
<reference evidence="5" key="1">
    <citation type="journal article" date="2019" name="Int. J. Syst. Evol. Microbiol.">
        <title>The Global Catalogue of Microorganisms (GCM) 10K type strain sequencing project: providing services to taxonomists for standard genome sequencing and annotation.</title>
        <authorList>
            <consortium name="The Broad Institute Genomics Platform"/>
            <consortium name="The Broad Institute Genome Sequencing Center for Infectious Disease"/>
            <person name="Wu L."/>
            <person name="Ma J."/>
        </authorList>
    </citation>
    <scope>NUCLEOTIDE SEQUENCE [LARGE SCALE GENOMIC DNA]</scope>
    <source>
        <strain evidence="5">JCM 17106</strain>
    </source>
</reference>
<name>A0ABP6UTD3_9FLAO</name>
<evidence type="ECO:0000313" key="4">
    <source>
        <dbReference type="EMBL" id="GAA3518367.1"/>
    </source>
</evidence>
<proteinExistence type="predicted"/>
<dbReference type="Proteomes" id="UP001500459">
    <property type="component" value="Unassembled WGS sequence"/>
</dbReference>
<dbReference type="PANTHER" id="PTHR38764:SF1">
    <property type="entry name" value="ACYL CARRIER PROTEIN PHOSPHODIESTERASE"/>
    <property type="match status" value="1"/>
</dbReference>
<keyword evidence="1" id="KW-0444">Lipid biosynthesis</keyword>
<dbReference type="PIRSF" id="PIRSF011489">
    <property type="entry name" value="DUF479"/>
    <property type="match status" value="1"/>
</dbReference>
<dbReference type="Pfam" id="PF04336">
    <property type="entry name" value="ACP_PD"/>
    <property type="match status" value="1"/>
</dbReference>
<dbReference type="PANTHER" id="PTHR38764">
    <property type="entry name" value="ACYL CARRIER PROTEIN PHOSPHODIESTERASE"/>
    <property type="match status" value="1"/>
</dbReference>
<evidence type="ECO:0000256" key="3">
    <source>
        <dbReference type="ARBA" id="ARBA00023098"/>
    </source>
</evidence>
<sequence length="232" mass="27875">MSYASFITNVHATNHYHNFSIKVYKNNQATYKKLYIELMNFLAHIYLSGNDTELKIGNFIADAVKGKKFDQFSNRIQQGIILHRKIDSYTDSHPIVKQSVKRLFPRYGHYSTVIVDILYDHYLAAYWSEYCEIPLDQYVADFYELLQEYFEILPKRIQNFLPYMLRDNWLLSYSTIPGIGRILYQMNHRTKNRSKMNFAVVELEQNYSDFEKEFRSFFLELELFTKDEIRRL</sequence>
<evidence type="ECO:0000313" key="5">
    <source>
        <dbReference type="Proteomes" id="UP001500459"/>
    </source>
</evidence>
<keyword evidence="2" id="KW-0378">Hydrolase</keyword>
<protein>
    <submittedName>
        <fullName evidence="4">Acyl carrier protein phosphodiesterase</fullName>
    </submittedName>
</protein>
<keyword evidence="5" id="KW-1185">Reference proteome</keyword>
<keyword evidence="3" id="KW-0443">Lipid metabolism</keyword>
<comment type="caution">
    <text evidence="4">The sequence shown here is derived from an EMBL/GenBank/DDBJ whole genome shotgun (WGS) entry which is preliminary data.</text>
</comment>
<dbReference type="EMBL" id="BAABCW010000019">
    <property type="protein sequence ID" value="GAA3518367.1"/>
    <property type="molecule type" value="Genomic_DNA"/>
</dbReference>